<dbReference type="AlphaFoldDB" id="A0A2A2LB30"/>
<dbReference type="CDD" id="cd17039">
    <property type="entry name" value="Ubl_ubiquitin_like"/>
    <property type="match status" value="1"/>
</dbReference>
<reference evidence="2 3" key="1">
    <citation type="journal article" date="2017" name="Curr. Biol.">
        <title>Genome architecture and evolution of a unichromosomal asexual nematode.</title>
        <authorList>
            <person name="Fradin H."/>
            <person name="Zegar C."/>
            <person name="Gutwein M."/>
            <person name="Lucas J."/>
            <person name="Kovtun M."/>
            <person name="Corcoran D."/>
            <person name="Baugh L.R."/>
            <person name="Kiontke K."/>
            <person name="Gunsalus K."/>
            <person name="Fitch D.H."/>
            <person name="Piano F."/>
        </authorList>
    </citation>
    <scope>NUCLEOTIDE SEQUENCE [LARGE SCALE GENOMIC DNA]</scope>
    <source>
        <strain evidence="2">PF1309</strain>
    </source>
</reference>
<name>A0A2A2LB30_9BILA</name>
<sequence length="514" mass="59574">MDIKTFLKTLHINTPIEDNSNTMGIECHRIKFHQNFVDFNMFSMKRKVKVKVETTVEIDVDLLDTFNDLKWRIKRKLGIPPKHQQLRLAYRIDDPGYEYSTVEEWFCRYTGRPFDHTKLIDIQKPKWAELEVTMTERKPKTIRIVVETPEGEELKLEVTDEKTPSCVMTMIDGTEAPNHTHQLLMPDGVTLLKYDTLFEQKVKDGTRLKLVEPNLGQMTIFVKFMTGKTVALNVEGNFKPDRVKSLILTKEGIRSKHQHFIFEDRLFDNIYTLSDYGVKNGSILHLALDKNLPLKMKVRVEMEQKVLDIDIDSESTFLNLKWMIEKEAGIPLRPYDHVKIGEIPKPEWMPVMTVKMSTRVPMEIHIVVITEGEDFQLKLTDEKTADHVKKTIKGMKGVKGNRLLTLDGRVLLPHHTLHEQNVINDASLQLIEPTPGHSNISVDVTTLEKKLITLKMRADSGISDVKQKIKSMESITQDQICLFFNDRPLEDCYTLADYNIRNDSKLRLLYFRGL</sequence>
<dbReference type="SUPFAM" id="SSF54236">
    <property type="entry name" value="Ubiquitin-like"/>
    <property type="match status" value="5"/>
</dbReference>
<dbReference type="Pfam" id="PF14560">
    <property type="entry name" value="Ubiquitin_2"/>
    <property type="match status" value="1"/>
</dbReference>
<protein>
    <recommendedName>
        <fullName evidence="1">Ubiquitin-like domain-containing protein</fullName>
    </recommendedName>
</protein>
<dbReference type="Pfam" id="PF00240">
    <property type="entry name" value="ubiquitin"/>
    <property type="match status" value="2"/>
</dbReference>
<feature type="domain" description="Ubiquitin-like" evidence="1">
    <location>
        <begin position="440"/>
        <end position="509"/>
    </location>
</feature>
<dbReference type="PROSITE" id="PS50053">
    <property type="entry name" value="UBIQUITIN_2"/>
    <property type="match status" value="4"/>
</dbReference>
<dbReference type="PRINTS" id="PR00348">
    <property type="entry name" value="UBIQUITIN"/>
</dbReference>
<accession>A0A2A2LB30</accession>
<evidence type="ECO:0000259" key="1">
    <source>
        <dbReference type="PROSITE" id="PS50053"/>
    </source>
</evidence>
<dbReference type="Gene3D" id="3.10.20.90">
    <property type="entry name" value="Phosphatidylinositol 3-kinase Catalytic Subunit, Chain A, domain 1"/>
    <property type="match status" value="4"/>
</dbReference>
<organism evidence="2 3">
    <name type="scientific">Diploscapter pachys</name>
    <dbReference type="NCBI Taxonomy" id="2018661"/>
    <lineage>
        <taxon>Eukaryota</taxon>
        <taxon>Metazoa</taxon>
        <taxon>Ecdysozoa</taxon>
        <taxon>Nematoda</taxon>
        <taxon>Chromadorea</taxon>
        <taxon>Rhabditida</taxon>
        <taxon>Rhabditina</taxon>
        <taxon>Rhabditomorpha</taxon>
        <taxon>Rhabditoidea</taxon>
        <taxon>Rhabditidae</taxon>
        <taxon>Diploscapter</taxon>
    </lineage>
</organism>
<proteinExistence type="predicted"/>
<dbReference type="STRING" id="2018661.A0A2A2LB30"/>
<evidence type="ECO:0000313" key="2">
    <source>
        <dbReference type="EMBL" id="PAV83257.1"/>
    </source>
</evidence>
<evidence type="ECO:0000313" key="3">
    <source>
        <dbReference type="Proteomes" id="UP000218231"/>
    </source>
</evidence>
<feature type="domain" description="Ubiquitin-like" evidence="1">
    <location>
        <begin position="142"/>
        <end position="217"/>
    </location>
</feature>
<dbReference type="InterPro" id="IPR050158">
    <property type="entry name" value="Ubiquitin_ubiquitin-like"/>
</dbReference>
<comment type="caution">
    <text evidence="2">The sequence shown here is derived from an EMBL/GenBank/DDBJ whole genome shotgun (WGS) entry which is preliminary data.</text>
</comment>
<feature type="domain" description="Ubiquitin-like" evidence="1">
    <location>
        <begin position="218"/>
        <end position="290"/>
    </location>
</feature>
<dbReference type="OrthoDB" id="428577at2759"/>
<keyword evidence="3" id="KW-1185">Reference proteome</keyword>
<dbReference type="SMART" id="SM00213">
    <property type="entry name" value="UBQ"/>
    <property type="match status" value="2"/>
</dbReference>
<dbReference type="InterPro" id="IPR029071">
    <property type="entry name" value="Ubiquitin-like_domsf"/>
</dbReference>
<dbReference type="PANTHER" id="PTHR10666">
    <property type="entry name" value="UBIQUITIN"/>
    <property type="match status" value="1"/>
</dbReference>
<feature type="domain" description="Ubiquitin-like" evidence="1">
    <location>
        <begin position="362"/>
        <end position="437"/>
    </location>
</feature>
<dbReference type="EMBL" id="LIAE01006973">
    <property type="protein sequence ID" value="PAV83257.1"/>
    <property type="molecule type" value="Genomic_DNA"/>
</dbReference>
<gene>
    <name evidence="2" type="ORF">WR25_19809</name>
</gene>
<dbReference type="Proteomes" id="UP000218231">
    <property type="component" value="Unassembled WGS sequence"/>
</dbReference>
<dbReference type="InterPro" id="IPR000626">
    <property type="entry name" value="Ubiquitin-like_dom"/>
</dbReference>
<dbReference type="InterPro" id="IPR019956">
    <property type="entry name" value="Ubiquitin_dom"/>
</dbReference>